<evidence type="ECO:0000313" key="3">
    <source>
        <dbReference type="EMBL" id="RMB57274.1"/>
    </source>
</evidence>
<name>A0A3M0FX64_9CORY</name>
<evidence type="ECO:0000313" key="5">
    <source>
        <dbReference type="Proteomes" id="UP001518680"/>
    </source>
</evidence>
<reference evidence="3 4" key="1">
    <citation type="submission" date="2018-10" db="EMBL/GenBank/DDBJ databases">
        <title>Corynebacterium macginleyi genome sequencing and assembly of the type strain and two clinical samples.</title>
        <authorList>
            <person name="Bernier A.-M."/>
            <person name="Bernard K."/>
        </authorList>
    </citation>
    <scope>NUCLEOTIDE SEQUENCE [LARGE SCALE GENOMIC DNA]</scope>
    <source>
        <strain evidence="3 4">NML 120205</strain>
    </source>
</reference>
<organism evidence="3 4">
    <name type="scientific">Corynebacterium macginleyi</name>
    <dbReference type="NCBI Taxonomy" id="38290"/>
    <lineage>
        <taxon>Bacteria</taxon>
        <taxon>Bacillati</taxon>
        <taxon>Actinomycetota</taxon>
        <taxon>Actinomycetes</taxon>
        <taxon>Mycobacteriales</taxon>
        <taxon>Corynebacteriaceae</taxon>
        <taxon>Corynebacterium</taxon>
    </lineage>
</organism>
<dbReference type="InterPro" id="IPR021424">
    <property type="entry name" value="PorA"/>
</dbReference>
<keyword evidence="1" id="KW-1133">Transmembrane helix</keyword>
<dbReference type="EMBL" id="JAACBX020000001">
    <property type="protein sequence ID" value="MBM0243098.1"/>
    <property type="molecule type" value="Genomic_DNA"/>
</dbReference>
<proteinExistence type="predicted"/>
<keyword evidence="5" id="KW-1185">Reference proteome</keyword>
<evidence type="ECO:0000313" key="2">
    <source>
        <dbReference type="EMBL" id="MBM0243098.1"/>
    </source>
</evidence>
<dbReference type="Proteomes" id="UP001518680">
    <property type="component" value="Unassembled WGS sequence"/>
</dbReference>
<dbReference type="AlphaFoldDB" id="A0A3M0FX64"/>
<dbReference type="Proteomes" id="UP000270649">
    <property type="component" value="Unassembled WGS sequence"/>
</dbReference>
<keyword evidence="1" id="KW-0812">Transmembrane</keyword>
<keyword evidence="1" id="KW-0472">Membrane</keyword>
<protein>
    <submittedName>
        <fullName evidence="3">DUF3068 domain-containing protein</fullName>
    </submittedName>
</protein>
<dbReference type="Pfam" id="PF11271">
    <property type="entry name" value="PorA"/>
    <property type="match status" value="1"/>
</dbReference>
<dbReference type="EMBL" id="REGC01000015">
    <property type="protein sequence ID" value="RMB57274.1"/>
    <property type="molecule type" value="Genomic_DNA"/>
</dbReference>
<sequence length="337" mass="37165">MLPKSRIFSVLLLGLGVALVVAGVAAPAFLDFSPRLPLELKNTTWTLKDESADSQVVNKDGMSPYSGPMTYQINASIQEPSNEDTATLRIGETRLRGDGQGLDDLSRAQVWTYPIDRLSGEAEGEASLSHTLASPEEKVSIDGYWLKFPANAEKTNYPVFDPTLRKAVDAVFEEETEVEGRTVYRYHQEIEPTNVAQLYAADGNTTSFPKEDGGQEPGYLMHSGSRDFYVDQATGLVVGMEMDIDDYYADREGVGREPAFVFNGSSSEGARVALLEEAKTFPRNHVAEIVRWVVLGIGIVLTFIGVIGALGVYDRKNKHVRRRGKKSVSELKSERYS</sequence>
<accession>A0A3M0FX64</accession>
<evidence type="ECO:0000256" key="1">
    <source>
        <dbReference type="SAM" id="Phobius"/>
    </source>
</evidence>
<gene>
    <name evidence="3" type="ORF">D9543_09605</name>
    <name evidence="2" type="ORF">GWO63_002105</name>
</gene>
<evidence type="ECO:0000313" key="4">
    <source>
        <dbReference type="Proteomes" id="UP000270649"/>
    </source>
</evidence>
<feature type="transmembrane region" description="Helical" evidence="1">
    <location>
        <begin position="289"/>
        <end position="313"/>
    </location>
</feature>
<comment type="caution">
    <text evidence="3">The sequence shown here is derived from an EMBL/GenBank/DDBJ whole genome shotgun (WGS) entry which is preliminary data.</text>
</comment>
<reference evidence="2 5" key="2">
    <citation type="submission" date="2021-01" db="EMBL/GenBank/DDBJ databases">
        <title>Complete genome sequences of Corynebacterium macginleyi strains isolated from infectious keratitis.</title>
        <authorList>
            <person name="Sagerfors S."/>
            <person name="Poehlein A."/>
            <person name="Soderquist B."/>
            <person name="Bruggemann H."/>
        </authorList>
    </citation>
    <scope>NUCLEOTIDE SEQUENCE [LARGE SCALE GENOMIC DNA]</scope>
    <source>
        <strain evidence="2 5">12T220</strain>
    </source>
</reference>
<dbReference type="RefSeq" id="WP_121928133.1">
    <property type="nucleotide sequence ID" value="NZ_CP068292.1"/>
</dbReference>